<reference evidence="5" key="1">
    <citation type="submission" date="2020-11" db="EMBL/GenBank/DDBJ databases">
        <authorList>
            <person name="Tran Van P."/>
        </authorList>
    </citation>
    <scope>NUCLEOTIDE SEQUENCE</scope>
</reference>
<name>A0A7R8W2F8_9CRUS</name>
<dbReference type="PANTHER" id="PTHR21192:SF2">
    <property type="entry name" value="NADH DEHYDROGENASE [UBIQUINONE] 1 ALPHA SUBCOMPLEX ASSEMBLY FACTOR 3"/>
    <property type="match status" value="1"/>
</dbReference>
<evidence type="ECO:0000256" key="3">
    <source>
        <dbReference type="ARBA" id="ARBA00023128"/>
    </source>
</evidence>
<dbReference type="InterPro" id="IPR007523">
    <property type="entry name" value="NDUFAF3/AAMDC"/>
</dbReference>
<evidence type="ECO:0000256" key="2">
    <source>
        <dbReference type="ARBA" id="ARBA00021776"/>
    </source>
</evidence>
<dbReference type="Gene3D" id="3.40.1230.10">
    <property type="entry name" value="MTH938-like"/>
    <property type="match status" value="1"/>
</dbReference>
<protein>
    <recommendedName>
        <fullName evidence="2">NADH dehydrogenase [ubiquinone] 1 alpha subcomplex assembly factor 3</fullName>
    </recommendedName>
</protein>
<dbReference type="CDD" id="cd05125">
    <property type="entry name" value="Mth938_2P1-like"/>
    <property type="match status" value="1"/>
</dbReference>
<keyword evidence="3" id="KW-0496">Mitochondrion</keyword>
<proteinExistence type="inferred from homology"/>
<comment type="subcellular location">
    <subcellularLocation>
        <location evidence="1">Mitochondrion</location>
    </subcellularLocation>
</comment>
<dbReference type="OrthoDB" id="20681at2759"/>
<dbReference type="InterPro" id="IPR034095">
    <property type="entry name" value="NDUF3"/>
</dbReference>
<dbReference type="SUPFAM" id="SSF64076">
    <property type="entry name" value="MTH938-like"/>
    <property type="match status" value="1"/>
</dbReference>
<evidence type="ECO:0000313" key="5">
    <source>
        <dbReference type="EMBL" id="CAD7223521.1"/>
    </source>
</evidence>
<dbReference type="AlphaFoldDB" id="A0A7R8W2F8"/>
<sequence>MLASAFRSRCPCRLGRRWLCSYESSDAKTPGSKLNNATEEVPKRRMSSYEGDGKTTVALLNKPTEEVPKDERGRLLVEGISQLGFSLNNGTVVLGSMAVFPRTILSWNVPSLEDLTEESLSLFTMLEPKLDLLVLGTGDMKSRCPPHLLRFLIENGLSVEAQPTEQACCTFNFLNDEKRWVAAALIVPTHVVPNEDDYFRAFRARRQLHREDEDSPPTFLELMSSNKYMEALQNNKLLSGELSPAKIRERVRQKKLEKEKEQQLLLDEMMKDEVKPDEMKSQEIKPSAKDVQKNPSDEDGGKR</sequence>
<gene>
    <name evidence="5" type="ORF">CTOB1V02_LOCUS1505</name>
</gene>
<evidence type="ECO:0000256" key="4">
    <source>
        <dbReference type="ARBA" id="ARBA00049984"/>
    </source>
</evidence>
<dbReference type="GO" id="GO:0005743">
    <property type="term" value="C:mitochondrial inner membrane"/>
    <property type="evidence" value="ECO:0007669"/>
    <property type="project" value="TreeGrafter"/>
</dbReference>
<dbReference type="GO" id="GO:0032981">
    <property type="term" value="P:mitochondrial respiratory chain complex I assembly"/>
    <property type="evidence" value="ECO:0007669"/>
    <property type="project" value="InterPro"/>
</dbReference>
<accession>A0A7R8W2F8</accession>
<dbReference type="EMBL" id="OB660216">
    <property type="protein sequence ID" value="CAD7223521.1"/>
    <property type="molecule type" value="Genomic_DNA"/>
</dbReference>
<dbReference type="Pfam" id="PF04430">
    <property type="entry name" value="DUF498"/>
    <property type="match status" value="1"/>
</dbReference>
<dbReference type="InterPro" id="IPR036748">
    <property type="entry name" value="MTH938-like_sf"/>
</dbReference>
<evidence type="ECO:0000256" key="1">
    <source>
        <dbReference type="ARBA" id="ARBA00004173"/>
    </source>
</evidence>
<dbReference type="PANTHER" id="PTHR21192">
    <property type="entry name" value="NUCLEAR PROTEIN E3-3"/>
    <property type="match status" value="1"/>
</dbReference>
<comment type="similarity">
    <text evidence="4">Belongs to the NDUFAF3 family.</text>
</comment>
<organism evidence="5">
    <name type="scientific">Cyprideis torosa</name>
    <dbReference type="NCBI Taxonomy" id="163714"/>
    <lineage>
        <taxon>Eukaryota</taxon>
        <taxon>Metazoa</taxon>
        <taxon>Ecdysozoa</taxon>
        <taxon>Arthropoda</taxon>
        <taxon>Crustacea</taxon>
        <taxon>Oligostraca</taxon>
        <taxon>Ostracoda</taxon>
        <taxon>Podocopa</taxon>
        <taxon>Podocopida</taxon>
        <taxon>Cytherocopina</taxon>
        <taxon>Cytheroidea</taxon>
        <taxon>Cytherideidae</taxon>
        <taxon>Cyprideis</taxon>
    </lineage>
</organism>